<feature type="domain" description="PB1-like" evidence="1">
    <location>
        <begin position="55"/>
        <end position="138"/>
    </location>
</feature>
<gene>
    <name evidence="2" type="ORF">LSAT_V11C400177300</name>
</gene>
<proteinExistence type="predicted"/>
<organism evidence="2 3">
    <name type="scientific">Lactuca sativa</name>
    <name type="common">Garden lettuce</name>
    <dbReference type="NCBI Taxonomy" id="4236"/>
    <lineage>
        <taxon>Eukaryota</taxon>
        <taxon>Viridiplantae</taxon>
        <taxon>Streptophyta</taxon>
        <taxon>Embryophyta</taxon>
        <taxon>Tracheophyta</taxon>
        <taxon>Spermatophyta</taxon>
        <taxon>Magnoliopsida</taxon>
        <taxon>eudicotyledons</taxon>
        <taxon>Gunneridae</taxon>
        <taxon>Pentapetalae</taxon>
        <taxon>asterids</taxon>
        <taxon>campanulids</taxon>
        <taxon>Asterales</taxon>
        <taxon>Asteraceae</taxon>
        <taxon>Cichorioideae</taxon>
        <taxon>Cichorieae</taxon>
        <taxon>Lactucinae</taxon>
        <taxon>Lactuca</taxon>
    </lineage>
</organism>
<accession>A0A9R1XGZ8</accession>
<dbReference type="EMBL" id="NBSK02000004">
    <property type="protein sequence ID" value="KAJ0212334.1"/>
    <property type="molecule type" value="Genomic_DNA"/>
</dbReference>
<dbReference type="Proteomes" id="UP000235145">
    <property type="component" value="Unassembled WGS sequence"/>
</dbReference>
<dbReference type="InterPro" id="IPR058594">
    <property type="entry name" value="PB1-like_dom_pln"/>
</dbReference>
<sequence>MSGWRTQPLTDEIDLEANYGKESQPFYALFLIILSPILKILLFFSCECGNPIVLSICLVYGGEFTKFLGRKYIKGQHKFVDLIDNDLFSIHDIDDMMEELGYVEEGRIMYYHFKRPLRDLDFGLFALGSDQNANHLSEALCGSSDSEGSVDSSDSDNSDFIVDEDNLLDDPEVDMHDFYLNIDDNLE</sequence>
<protein>
    <recommendedName>
        <fullName evidence="1">PB1-like domain-containing protein</fullName>
    </recommendedName>
</protein>
<keyword evidence="3" id="KW-1185">Reference proteome</keyword>
<evidence type="ECO:0000313" key="3">
    <source>
        <dbReference type="Proteomes" id="UP000235145"/>
    </source>
</evidence>
<dbReference type="AlphaFoldDB" id="A0A9R1XGZ8"/>
<evidence type="ECO:0000313" key="2">
    <source>
        <dbReference type="EMBL" id="KAJ0212334.1"/>
    </source>
</evidence>
<name>A0A9R1XGZ8_LACSA</name>
<evidence type="ECO:0000259" key="1">
    <source>
        <dbReference type="Pfam" id="PF26130"/>
    </source>
</evidence>
<comment type="caution">
    <text evidence="2">The sequence shown here is derived from an EMBL/GenBank/DDBJ whole genome shotgun (WGS) entry which is preliminary data.</text>
</comment>
<dbReference type="Pfam" id="PF26130">
    <property type="entry name" value="PB1-like"/>
    <property type="match status" value="1"/>
</dbReference>
<reference evidence="2 3" key="1">
    <citation type="journal article" date="2017" name="Nat. Commun.">
        <title>Genome assembly with in vitro proximity ligation data and whole-genome triplication in lettuce.</title>
        <authorList>
            <person name="Reyes-Chin-Wo S."/>
            <person name="Wang Z."/>
            <person name="Yang X."/>
            <person name="Kozik A."/>
            <person name="Arikit S."/>
            <person name="Song C."/>
            <person name="Xia L."/>
            <person name="Froenicke L."/>
            <person name="Lavelle D.O."/>
            <person name="Truco M.J."/>
            <person name="Xia R."/>
            <person name="Zhu S."/>
            <person name="Xu C."/>
            <person name="Xu H."/>
            <person name="Xu X."/>
            <person name="Cox K."/>
            <person name="Korf I."/>
            <person name="Meyers B.C."/>
            <person name="Michelmore R.W."/>
        </authorList>
    </citation>
    <scope>NUCLEOTIDE SEQUENCE [LARGE SCALE GENOMIC DNA]</scope>
    <source>
        <strain evidence="3">cv. Salinas</strain>
        <tissue evidence="2">Seedlings</tissue>
    </source>
</reference>